<evidence type="ECO:0000256" key="4">
    <source>
        <dbReference type="ARBA" id="ARBA00022989"/>
    </source>
</evidence>
<evidence type="ECO:0000256" key="5">
    <source>
        <dbReference type="ARBA" id="ARBA00023136"/>
    </source>
</evidence>
<dbReference type="AlphaFoldDB" id="A0A6V8NX26"/>
<evidence type="ECO:0000313" key="8">
    <source>
        <dbReference type="EMBL" id="GFP24808.1"/>
    </source>
</evidence>
<keyword evidence="4 6" id="KW-1133">Transmembrane helix</keyword>
<evidence type="ECO:0000256" key="2">
    <source>
        <dbReference type="ARBA" id="ARBA00022475"/>
    </source>
</evidence>
<evidence type="ECO:0000313" key="11">
    <source>
        <dbReference type="Proteomes" id="UP000576480"/>
    </source>
</evidence>
<dbReference type="InterPro" id="IPR003339">
    <property type="entry name" value="ABC/ECF_trnsptr_transmembrane"/>
</dbReference>
<evidence type="ECO:0000256" key="6">
    <source>
        <dbReference type="SAM" id="Phobius"/>
    </source>
</evidence>
<dbReference type="Proteomes" id="UP000543224">
    <property type="component" value="Unassembled WGS sequence"/>
</dbReference>
<feature type="transmembrane region" description="Helical" evidence="6">
    <location>
        <begin position="146"/>
        <end position="170"/>
    </location>
</feature>
<dbReference type="PANTHER" id="PTHR34857">
    <property type="entry name" value="SLL0384 PROTEIN"/>
    <property type="match status" value="1"/>
</dbReference>
<feature type="transmembrane region" description="Helical" evidence="6">
    <location>
        <begin position="24"/>
        <end position="54"/>
    </location>
</feature>
<evidence type="ECO:0000313" key="10">
    <source>
        <dbReference type="Proteomes" id="UP000543224"/>
    </source>
</evidence>
<proteinExistence type="predicted"/>
<protein>
    <submittedName>
        <fullName evidence="8">Energy-coupling factor transport system permease protein</fullName>
    </submittedName>
</protein>
<reference evidence="10 11" key="1">
    <citation type="journal article" date="2020" name="Front. Microbiol.">
        <title>Single-cell genomics of novel Actinobacteria with the Wood-Ljungdahl pathway discovered in a serpentinizing system.</title>
        <authorList>
            <person name="Merino N."/>
            <person name="Kawai M."/>
            <person name="Boyd E.S."/>
            <person name="Colman D.R."/>
            <person name="McGlynn S.E."/>
            <person name="Nealson K.H."/>
            <person name="Kurokawa K."/>
            <person name="Hongoh Y."/>
        </authorList>
    </citation>
    <scope>NUCLEOTIDE SEQUENCE [LARGE SCALE GENOMIC DNA]</scope>
    <source>
        <strain evidence="7 12">S06</strain>
        <strain evidence="8 10">S25</strain>
        <strain evidence="9 11">S43</strain>
    </source>
</reference>
<organism evidence="8 10">
    <name type="scientific">Candidatus Hakubella thermalkaliphila</name>
    <dbReference type="NCBI Taxonomy" id="2754717"/>
    <lineage>
        <taxon>Bacteria</taxon>
        <taxon>Bacillati</taxon>
        <taxon>Actinomycetota</taxon>
        <taxon>Actinomycetota incertae sedis</taxon>
        <taxon>Candidatus Hakubellales</taxon>
        <taxon>Candidatus Hakubellaceae</taxon>
        <taxon>Candidatus Hakubella</taxon>
    </lineage>
</organism>
<dbReference type="RefSeq" id="WP_176226757.1">
    <property type="nucleotide sequence ID" value="NZ_BLRV01000076.1"/>
</dbReference>
<dbReference type="EMBL" id="BLSB01000030">
    <property type="protein sequence ID" value="GFP34884.1"/>
    <property type="molecule type" value="Genomic_DNA"/>
</dbReference>
<comment type="caution">
    <text evidence="8">The sequence shown here is derived from an EMBL/GenBank/DDBJ whole genome shotgun (WGS) entry which is preliminary data.</text>
</comment>
<feature type="transmembrane region" description="Helical" evidence="6">
    <location>
        <begin position="190"/>
        <end position="212"/>
    </location>
</feature>
<evidence type="ECO:0000313" key="7">
    <source>
        <dbReference type="EMBL" id="GFP21647.1"/>
    </source>
</evidence>
<evidence type="ECO:0000313" key="9">
    <source>
        <dbReference type="EMBL" id="GFP34884.1"/>
    </source>
</evidence>
<feature type="transmembrane region" description="Helical" evidence="6">
    <location>
        <begin position="233"/>
        <end position="254"/>
    </location>
</feature>
<feature type="transmembrane region" description="Helical" evidence="6">
    <location>
        <begin position="66"/>
        <end position="84"/>
    </location>
</feature>
<dbReference type="EMBL" id="BLRX01000016">
    <property type="protein sequence ID" value="GFP24808.1"/>
    <property type="molecule type" value="Genomic_DNA"/>
</dbReference>
<keyword evidence="3 6" id="KW-0812">Transmembrane</keyword>
<dbReference type="Pfam" id="PF02361">
    <property type="entry name" value="CbiQ"/>
    <property type="match status" value="1"/>
</dbReference>
<gene>
    <name evidence="7" type="ORF">HKBW3S06_00874</name>
    <name evidence="8" type="ORF">HKBW3S25_00246</name>
    <name evidence="9" type="ORF">HKBW3S43_00676</name>
</gene>
<sequence>MAVSIFLYTRAPTLVHRLDPRAKILAMALLFGLVLTFNHPLYLGVVMLAVLTIVWRSASLANVWRLKYMLLILMTFSTVLWPFFAPGTTEILRWWKIRIYLESFLYGAGMGLRIATFLIVGIIFLSTTRTEEFTAALIKLRVPCPMAFAVSTAFRLLPTFVGTGATIVQAQTARGLDLESGSVITRMRKFIPLLVPILIYALRSINLQAMALESKNFGGQGRRTFYLELNFQLLDYVVLFLLALVCGVALYLRLSGYGAVLPRL</sequence>
<comment type="subcellular location">
    <subcellularLocation>
        <location evidence="1">Membrane</location>
        <topology evidence="1">Multi-pass membrane protein</topology>
    </subcellularLocation>
</comment>
<evidence type="ECO:0000256" key="1">
    <source>
        <dbReference type="ARBA" id="ARBA00004141"/>
    </source>
</evidence>
<dbReference type="CDD" id="cd16914">
    <property type="entry name" value="EcfT"/>
    <property type="match status" value="1"/>
</dbReference>
<dbReference type="Proteomes" id="UP000576480">
    <property type="component" value="Unassembled WGS sequence"/>
</dbReference>
<feature type="transmembrane region" description="Helical" evidence="6">
    <location>
        <begin position="104"/>
        <end position="125"/>
    </location>
</feature>
<dbReference type="InterPro" id="IPR051611">
    <property type="entry name" value="ECF_transporter_component"/>
</dbReference>
<name>A0A6V8NX26_9ACTN</name>
<accession>A0A6V8NX26</accession>
<dbReference type="EMBL" id="BLRV01000076">
    <property type="protein sequence ID" value="GFP21647.1"/>
    <property type="molecule type" value="Genomic_DNA"/>
</dbReference>
<dbReference type="GO" id="GO:0005886">
    <property type="term" value="C:plasma membrane"/>
    <property type="evidence" value="ECO:0007669"/>
    <property type="project" value="UniProtKB-ARBA"/>
</dbReference>
<keyword evidence="5 6" id="KW-0472">Membrane</keyword>
<dbReference type="Proteomes" id="UP000580051">
    <property type="component" value="Unassembled WGS sequence"/>
</dbReference>
<keyword evidence="2" id="KW-1003">Cell membrane</keyword>
<evidence type="ECO:0000313" key="12">
    <source>
        <dbReference type="Proteomes" id="UP000580051"/>
    </source>
</evidence>
<evidence type="ECO:0000256" key="3">
    <source>
        <dbReference type="ARBA" id="ARBA00022692"/>
    </source>
</evidence>
<dbReference type="PANTHER" id="PTHR34857:SF2">
    <property type="entry name" value="SLL0384 PROTEIN"/>
    <property type="match status" value="1"/>
</dbReference>